<keyword evidence="7" id="KW-0520">NAD</keyword>
<dbReference type="UniPathway" id="UPA00796">
    <property type="reaction ID" value="UER00771"/>
</dbReference>
<dbReference type="PATRIC" id="fig|1459.3.peg.3725"/>
<dbReference type="GO" id="GO:0070403">
    <property type="term" value="F:NAD+ binding"/>
    <property type="evidence" value="ECO:0007669"/>
    <property type="project" value="InterPro"/>
</dbReference>
<accession>A0A0M0GFW9</accession>
<evidence type="ECO:0000256" key="1">
    <source>
        <dbReference type="ARBA" id="ARBA00001911"/>
    </source>
</evidence>
<evidence type="ECO:0000256" key="10">
    <source>
        <dbReference type="ARBA" id="ARBA00023180"/>
    </source>
</evidence>
<dbReference type="Pfam" id="PF01370">
    <property type="entry name" value="Epimerase"/>
    <property type="match status" value="1"/>
</dbReference>
<evidence type="ECO:0000256" key="7">
    <source>
        <dbReference type="ARBA" id="ARBA00023027"/>
    </source>
</evidence>
<evidence type="ECO:0000256" key="2">
    <source>
        <dbReference type="ARBA" id="ARBA00004323"/>
    </source>
</evidence>
<dbReference type="Gene3D" id="3.40.50.720">
    <property type="entry name" value="NAD(P)-binding Rossmann-like Domain"/>
    <property type="match status" value="1"/>
</dbReference>
<dbReference type="InterPro" id="IPR044516">
    <property type="entry name" value="UXS-like"/>
</dbReference>
<name>A0A0M0GFW9_SPOGL</name>
<dbReference type="SUPFAM" id="SSF51735">
    <property type="entry name" value="NAD(P)-binding Rossmann-fold domains"/>
    <property type="match status" value="1"/>
</dbReference>
<dbReference type="AlphaFoldDB" id="A0A0M0GFW9"/>
<proteinExistence type="predicted"/>
<keyword evidence="9" id="KW-0472">Membrane</keyword>
<gene>
    <name evidence="14" type="ORF">AF332_17000</name>
</gene>
<evidence type="ECO:0000256" key="3">
    <source>
        <dbReference type="ARBA" id="ARBA00022692"/>
    </source>
</evidence>
<evidence type="ECO:0000256" key="11">
    <source>
        <dbReference type="ARBA" id="ARBA00023239"/>
    </source>
</evidence>
<keyword evidence="6" id="KW-1133">Transmembrane helix</keyword>
<dbReference type="GO" id="GO:0048040">
    <property type="term" value="F:UDP-glucuronate decarboxylase activity"/>
    <property type="evidence" value="ECO:0007669"/>
    <property type="project" value="TreeGrafter"/>
</dbReference>
<dbReference type="OrthoDB" id="9771073at2"/>
<keyword evidence="3" id="KW-0812">Transmembrane</keyword>
<protein>
    <submittedName>
        <fullName evidence="14">NAD-dependent dehydratase</fullName>
    </submittedName>
</protein>
<comment type="subcellular location">
    <subcellularLocation>
        <location evidence="2">Golgi apparatus membrane</location>
        <topology evidence="2">Single-pass type II membrane protein</topology>
    </subcellularLocation>
    <subcellularLocation>
        <location evidence="12">Golgi apparatus</location>
        <location evidence="12">Golgi stack membrane</location>
    </subcellularLocation>
</comment>
<evidence type="ECO:0000313" key="14">
    <source>
        <dbReference type="EMBL" id="KON88331.1"/>
    </source>
</evidence>
<dbReference type="STRING" id="1459.AF332_17000"/>
<reference evidence="15" key="1">
    <citation type="submission" date="2015-07" db="EMBL/GenBank/DDBJ databases">
        <title>Fjat-10036 dsm4.</title>
        <authorList>
            <person name="Liu B."/>
            <person name="Wang J."/>
            <person name="Zhu Y."/>
            <person name="Liu G."/>
            <person name="Chen Q."/>
            <person name="Chen Z."/>
            <person name="Lan J."/>
            <person name="Che J."/>
            <person name="Ge C."/>
            <person name="Shi H."/>
            <person name="Pan Z."/>
            <person name="Liu X."/>
        </authorList>
    </citation>
    <scope>NUCLEOTIDE SEQUENCE [LARGE SCALE GENOMIC DNA]</scope>
    <source>
        <strain evidence="15">DSM 4</strain>
    </source>
</reference>
<evidence type="ECO:0000256" key="6">
    <source>
        <dbReference type="ARBA" id="ARBA00022989"/>
    </source>
</evidence>
<dbReference type="InterPro" id="IPR001509">
    <property type="entry name" value="Epimerase_deHydtase"/>
</dbReference>
<keyword evidence="5" id="KW-0735">Signal-anchor</keyword>
<comment type="cofactor">
    <cofactor evidence="1">
        <name>NAD(+)</name>
        <dbReference type="ChEBI" id="CHEBI:57540"/>
    </cofactor>
</comment>
<dbReference type="EMBL" id="LGUF01000007">
    <property type="protein sequence ID" value="KON88331.1"/>
    <property type="molecule type" value="Genomic_DNA"/>
</dbReference>
<evidence type="ECO:0000259" key="13">
    <source>
        <dbReference type="Pfam" id="PF01370"/>
    </source>
</evidence>
<dbReference type="Proteomes" id="UP000037109">
    <property type="component" value="Unassembled WGS sequence"/>
</dbReference>
<dbReference type="GO" id="GO:0042732">
    <property type="term" value="P:D-xylose metabolic process"/>
    <property type="evidence" value="ECO:0007669"/>
    <property type="project" value="InterPro"/>
</dbReference>
<dbReference type="FunFam" id="3.40.50.720:FF:000065">
    <property type="entry name" value="UDP-glucuronic acid decarboxylase 1"/>
    <property type="match status" value="1"/>
</dbReference>
<evidence type="ECO:0000256" key="4">
    <source>
        <dbReference type="ARBA" id="ARBA00022793"/>
    </source>
</evidence>
<evidence type="ECO:0000256" key="5">
    <source>
        <dbReference type="ARBA" id="ARBA00022968"/>
    </source>
</evidence>
<evidence type="ECO:0000256" key="8">
    <source>
        <dbReference type="ARBA" id="ARBA00023034"/>
    </source>
</evidence>
<sequence>MKPKKILVTGGSGFLGSHLCRLLLNEGHKVYCIDNLYTGRKENIIDLNGNERFTFILHDVEKPIDIEADEIYHLACPASPPHYQLDPIKTLITNFIGSLNLLELAKRYNSKILFASTSEVYGDPLIHPQKESYNGNVNSIGPRACYDEGKRCAESLFFEYYRQHQVNIRVIRIFNTYGPGMALNDGRVVSNFIIQALNGADLTVYGDGNQTRSFCFVDDLISGMVSMMNYKGDFTGPMNIGNPAEVTVLELAEKVIDLIGNSSKVTFLPIPQDDPIRRKPDISLAKDKLGWLPAVTLDEGLKKTIEHFKKTSGNGTI</sequence>
<keyword evidence="15" id="KW-1185">Reference proteome</keyword>
<dbReference type="GO" id="GO:0033320">
    <property type="term" value="P:UDP-D-xylose biosynthetic process"/>
    <property type="evidence" value="ECO:0007669"/>
    <property type="project" value="UniProtKB-UniPathway"/>
</dbReference>
<keyword evidence="8" id="KW-0333">Golgi apparatus</keyword>
<keyword evidence="10" id="KW-0325">Glycoprotein</keyword>
<organism evidence="14 15">
    <name type="scientific">Sporosarcina globispora</name>
    <name type="common">Bacillus globisporus</name>
    <dbReference type="NCBI Taxonomy" id="1459"/>
    <lineage>
        <taxon>Bacteria</taxon>
        <taxon>Bacillati</taxon>
        <taxon>Bacillota</taxon>
        <taxon>Bacilli</taxon>
        <taxon>Bacillales</taxon>
        <taxon>Caryophanaceae</taxon>
        <taxon>Sporosarcina</taxon>
    </lineage>
</organism>
<dbReference type="InterPro" id="IPR036291">
    <property type="entry name" value="NAD(P)-bd_dom_sf"/>
</dbReference>
<dbReference type="PANTHER" id="PTHR43078">
    <property type="entry name" value="UDP-GLUCURONIC ACID DECARBOXYLASE-RELATED"/>
    <property type="match status" value="1"/>
</dbReference>
<dbReference type="CDD" id="cd05230">
    <property type="entry name" value="UGD_SDR_e"/>
    <property type="match status" value="1"/>
</dbReference>
<keyword evidence="11" id="KW-0456">Lyase</keyword>
<evidence type="ECO:0000313" key="15">
    <source>
        <dbReference type="Proteomes" id="UP000037109"/>
    </source>
</evidence>
<keyword evidence="4" id="KW-0210">Decarboxylase</keyword>
<dbReference type="GO" id="GO:0005737">
    <property type="term" value="C:cytoplasm"/>
    <property type="evidence" value="ECO:0007669"/>
    <property type="project" value="TreeGrafter"/>
</dbReference>
<comment type="caution">
    <text evidence="14">The sequence shown here is derived from an EMBL/GenBank/DDBJ whole genome shotgun (WGS) entry which is preliminary data.</text>
</comment>
<dbReference type="PANTHER" id="PTHR43078:SF6">
    <property type="entry name" value="UDP-GLUCURONIC ACID DECARBOXYLASE 1"/>
    <property type="match status" value="1"/>
</dbReference>
<feature type="domain" description="NAD-dependent epimerase/dehydratase" evidence="13">
    <location>
        <begin position="6"/>
        <end position="241"/>
    </location>
</feature>
<evidence type="ECO:0000256" key="12">
    <source>
        <dbReference type="ARBA" id="ARBA00037859"/>
    </source>
</evidence>
<dbReference type="RefSeq" id="WP_053435708.1">
    <property type="nucleotide sequence ID" value="NZ_LGUF01000007.1"/>
</dbReference>
<evidence type="ECO:0000256" key="9">
    <source>
        <dbReference type="ARBA" id="ARBA00023136"/>
    </source>
</evidence>